<evidence type="ECO:0000256" key="13">
    <source>
        <dbReference type="ARBA" id="ARBA00023136"/>
    </source>
</evidence>
<gene>
    <name evidence="24" type="ordered locus">Selin_1052</name>
</gene>
<dbReference type="InterPro" id="IPR003661">
    <property type="entry name" value="HisK_dim/P_dom"/>
</dbReference>
<dbReference type="SUPFAM" id="SSF47384">
    <property type="entry name" value="Homodimeric domain of signal transducing histidine kinase"/>
    <property type="match status" value="1"/>
</dbReference>
<keyword evidence="25" id="KW-1185">Reference proteome</keyword>
<keyword evidence="10" id="KW-0067">ATP-binding</keyword>
<dbReference type="PANTHER" id="PTHR45339">
    <property type="entry name" value="HYBRID SIGNAL TRANSDUCTION HISTIDINE KINASE J"/>
    <property type="match status" value="1"/>
</dbReference>
<feature type="modified residue" description="Phosphohistidine" evidence="16">
    <location>
        <position position="942"/>
    </location>
</feature>
<dbReference type="SMART" id="SM00091">
    <property type="entry name" value="PAS"/>
    <property type="match status" value="1"/>
</dbReference>
<dbReference type="SUPFAM" id="SSF52172">
    <property type="entry name" value="CheY-like"/>
    <property type="match status" value="1"/>
</dbReference>
<organism evidence="24 25">
    <name type="scientific">Desulfurispirillum indicum (strain ATCC BAA-1389 / DSM 22839 / S5)</name>
    <dbReference type="NCBI Taxonomy" id="653733"/>
    <lineage>
        <taxon>Bacteria</taxon>
        <taxon>Pseudomonadati</taxon>
        <taxon>Chrysiogenota</taxon>
        <taxon>Chrysiogenia</taxon>
        <taxon>Chrysiogenales</taxon>
        <taxon>Chrysiogenaceae</taxon>
        <taxon>Desulfurispirillum</taxon>
    </lineage>
</organism>
<dbReference type="InterPro" id="IPR005467">
    <property type="entry name" value="His_kinase_dom"/>
</dbReference>
<dbReference type="Pfam" id="PF00497">
    <property type="entry name" value="SBP_bac_3"/>
    <property type="match status" value="1"/>
</dbReference>
<comment type="subunit">
    <text evidence="14">At low DSF concentrations, interacts with RpfF.</text>
</comment>
<dbReference type="InterPro" id="IPR001638">
    <property type="entry name" value="Solute-binding_3/MltF_N"/>
</dbReference>
<dbReference type="HOGENOM" id="CLU_299718_0_0_0"/>
<feature type="domain" description="PAS" evidence="21">
    <location>
        <begin position="343"/>
        <end position="418"/>
    </location>
</feature>
<evidence type="ECO:0000256" key="14">
    <source>
        <dbReference type="ARBA" id="ARBA00064003"/>
    </source>
</evidence>
<dbReference type="eggNOG" id="COG0642">
    <property type="taxonomic scope" value="Bacteria"/>
</dbReference>
<dbReference type="InterPro" id="IPR008207">
    <property type="entry name" value="Sig_transdc_His_kin_Hpt_dom"/>
</dbReference>
<feature type="transmembrane region" description="Helical" evidence="18">
    <location>
        <begin position="47"/>
        <end position="70"/>
    </location>
</feature>
<dbReference type="PRINTS" id="PR00344">
    <property type="entry name" value="BCTRLSENSOR"/>
</dbReference>
<keyword evidence="6" id="KW-0808">Transferase</keyword>
<dbReference type="InterPro" id="IPR000014">
    <property type="entry name" value="PAS"/>
</dbReference>
<dbReference type="NCBIfam" id="TIGR00229">
    <property type="entry name" value="sensory_box"/>
    <property type="match status" value="1"/>
</dbReference>
<keyword evidence="11 18" id="KW-1133">Transmembrane helix</keyword>
<feature type="domain" description="Response regulatory" evidence="20">
    <location>
        <begin position="748"/>
        <end position="864"/>
    </location>
</feature>
<dbReference type="CDD" id="cd16922">
    <property type="entry name" value="HATPase_EvgS-ArcB-TorS-like"/>
    <property type="match status" value="1"/>
</dbReference>
<accession>E6W3J4</accession>
<feature type="domain" description="Histidine kinase" evidence="19">
    <location>
        <begin position="491"/>
        <end position="712"/>
    </location>
</feature>
<evidence type="ECO:0000256" key="16">
    <source>
        <dbReference type="PROSITE-ProRule" id="PRU00110"/>
    </source>
</evidence>
<dbReference type="PANTHER" id="PTHR45339:SF1">
    <property type="entry name" value="HYBRID SIGNAL TRANSDUCTION HISTIDINE KINASE J"/>
    <property type="match status" value="1"/>
</dbReference>
<reference evidence="24 25" key="1">
    <citation type="submission" date="2010-12" db="EMBL/GenBank/DDBJ databases">
        <title>Complete sequence of Desulfurispirillum indicum S5.</title>
        <authorList>
            <consortium name="US DOE Joint Genome Institute"/>
            <person name="Lucas S."/>
            <person name="Copeland A."/>
            <person name="Lapidus A."/>
            <person name="Cheng J.-F."/>
            <person name="Goodwin L."/>
            <person name="Pitluck S."/>
            <person name="Chertkov O."/>
            <person name="Held B."/>
            <person name="Detter J.C."/>
            <person name="Han C."/>
            <person name="Tapia R."/>
            <person name="Land M."/>
            <person name="Hauser L."/>
            <person name="Kyrpides N."/>
            <person name="Ivanova N."/>
            <person name="Mikhailova N."/>
            <person name="Haggblom M."/>
            <person name="Rauschenbach I."/>
            <person name="Bini E."/>
            <person name="Woyke T."/>
        </authorList>
    </citation>
    <scope>NUCLEOTIDE SEQUENCE [LARGE SCALE GENOMIC DNA]</scope>
    <source>
        <strain evidence="25">ATCC BAA-1389 / DSM 22839 / S5</strain>
    </source>
</reference>
<keyword evidence="12" id="KW-0902">Two-component regulatory system</keyword>
<dbReference type="GO" id="GO:0005524">
    <property type="term" value="F:ATP binding"/>
    <property type="evidence" value="ECO:0007669"/>
    <property type="project" value="UniProtKB-KW"/>
</dbReference>
<keyword evidence="7 18" id="KW-0812">Transmembrane</keyword>
<dbReference type="InterPro" id="IPR036641">
    <property type="entry name" value="HPT_dom_sf"/>
</dbReference>
<dbReference type="SUPFAM" id="SSF55785">
    <property type="entry name" value="PYP-like sensor domain (PAS domain)"/>
    <property type="match status" value="1"/>
</dbReference>
<dbReference type="KEGG" id="din:Selin_1052"/>
<evidence type="ECO:0000256" key="18">
    <source>
        <dbReference type="SAM" id="Phobius"/>
    </source>
</evidence>
<feature type="modified residue" description="4-aspartylphosphate" evidence="17">
    <location>
        <position position="797"/>
    </location>
</feature>
<dbReference type="Gene3D" id="3.30.565.10">
    <property type="entry name" value="Histidine kinase-like ATPase, C-terminal domain"/>
    <property type="match status" value="1"/>
</dbReference>
<dbReference type="CDD" id="cd13708">
    <property type="entry name" value="PBP2_BvgS_like_1"/>
    <property type="match status" value="1"/>
</dbReference>
<dbReference type="eggNOG" id="COG0784">
    <property type="taxonomic scope" value="Bacteria"/>
</dbReference>
<evidence type="ECO:0000259" key="23">
    <source>
        <dbReference type="PROSITE" id="PS50894"/>
    </source>
</evidence>
<dbReference type="PROSITE" id="PS50113">
    <property type="entry name" value="PAC"/>
    <property type="match status" value="1"/>
</dbReference>
<dbReference type="Pfam" id="PF02518">
    <property type="entry name" value="HATPase_c"/>
    <property type="match status" value="1"/>
</dbReference>
<evidence type="ECO:0000256" key="8">
    <source>
        <dbReference type="ARBA" id="ARBA00022741"/>
    </source>
</evidence>
<keyword evidence="5 17" id="KW-0597">Phosphoprotein</keyword>
<keyword evidence="8" id="KW-0547">Nucleotide-binding</keyword>
<dbReference type="EMBL" id="CP002432">
    <property type="protein sequence ID" value="ADU65787.1"/>
    <property type="molecule type" value="Genomic_DNA"/>
</dbReference>
<evidence type="ECO:0000256" key="15">
    <source>
        <dbReference type="ARBA" id="ARBA00068150"/>
    </source>
</evidence>
<dbReference type="InterPro" id="IPR036097">
    <property type="entry name" value="HisK_dim/P_sf"/>
</dbReference>
<proteinExistence type="predicted"/>
<protein>
    <recommendedName>
        <fullName evidence="15">Sensory/regulatory protein RpfC</fullName>
        <ecNumber evidence="3">2.7.13.3</ecNumber>
    </recommendedName>
</protein>
<evidence type="ECO:0000259" key="22">
    <source>
        <dbReference type="PROSITE" id="PS50113"/>
    </source>
</evidence>
<evidence type="ECO:0000259" key="20">
    <source>
        <dbReference type="PROSITE" id="PS50110"/>
    </source>
</evidence>
<evidence type="ECO:0000259" key="19">
    <source>
        <dbReference type="PROSITE" id="PS50109"/>
    </source>
</evidence>
<dbReference type="InterPro" id="IPR001789">
    <property type="entry name" value="Sig_transdc_resp-reg_receiver"/>
</dbReference>
<comment type="subcellular location">
    <subcellularLocation>
        <location evidence="2">Cell membrane</location>
        <topology evidence="2">Multi-pass membrane protein</topology>
    </subcellularLocation>
</comment>
<dbReference type="AlphaFoldDB" id="E6W3J4"/>
<dbReference type="InterPro" id="IPR000700">
    <property type="entry name" value="PAS-assoc_C"/>
</dbReference>
<evidence type="ECO:0000256" key="10">
    <source>
        <dbReference type="ARBA" id="ARBA00022840"/>
    </source>
</evidence>
<dbReference type="SMART" id="SM00448">
    <property type="entry name" value="REC"/>
    <property type="match status" value="1"/>
</dbReference>
<dbReference type="eggNOG" id="COG0834">
    <property type="taxonomic scope" value="Bacteria"/>
</dbReference>
<dbReference type="PROSITE" id="PS50110">
    <property type="entry name" value="RESPONSE_REGULATORY"/>
    <property type="match status" value="1"/>
</dbReference>
<dbReference type="Pfam" id="PF08447">
    <property type="entry name" value="PAS_3"/>
    <property type="match status" value="1"/>
</dbReference>
<evidence type="ECO:0000256" key="5">
    <source>
        <dbReference type="ARBA" id="ARBA00022553"/>
    </source>
</evidence>
<evidence type="ECO:0000256" key="2">
    <source>
        <dbReference type="ARBA" id="ARBA00004651"/>
    </source>
</evidence>
<dbReference type="SMART" id="SM00387">
    <property type="entry name" value="HATPase_c"/>
    <property type="match status" value="1"/>
</dbReference>
<dbReference type="GO" id="GO:0005886">
    <property type="term" value="C:plasma membrane"/>
    <property type="evidence" value="ECO:0007669"/>
    <property type="project" value="UniProtKB-SubCell"/>
</dbReference>
<keyword evidence="9" id="KW-0418">Kinase</keyword>
<evidence type="ECO:0000313" key="24">
    <source>
        <dbReference type="EMBL" id="ADU65787.1"/>
    </source>
</evidence>
<evidence type="ECO:0000256" key="1">
    <source>
        <dbReference type="ARBA" id="ARBA00000085"/>
    </source>
</evidence>
<dbReference type="SMART" id="SM00388">
    <property type="entry name" value="HisKA"/>
    <property type="match status" value="1"/>
</dbReference>
<dbReference type="PROSITE" id="PS50109">
    <property type="entry name" value="HIS_KIN"/>
    <property type="match status" value="1"/>
</dbReference>
<dbReference type="InterPro" id="IPR011006">
    <property type="entry name" value="CheY-like_superfamily"/>
</dbReference>
<evidence type="ECO:0000259" key="21">
    <source>
        <dbReference type="PROSITE" id="PS50112"/>
    </source>
</evidence>
<evidence type="ECO:0000313" key="25">
    <source>
        <dbReference type="Proteomes" id="UP000002572"/>
    </source>
</evidence>
<dbReference type="CDD" id="cd00088">
    <property type="entry name" value="HPT"/>
    <property type="match status" value="1"/>
</dbReference>
<dbReference type="Pfam" id="PF00072">
    <property type="entry name" value="Response_reg"/>
    <property type="match status" value="1"/>
</dbReference>
<dbReference type="Pfam" id="PF01627">
    <property type="entry name" value="Hpt"/>
    <property type="match status" value="1"/>
</dbReference>
<name>E6W3J4_DESIS</name>
<dbReference type="GO" id="GO:0000155">
    <property type="term" value="F:phosphorelay sensor kinase activity"/>
    <property type="evidence" value="ECO:0007669"/>
    <property type="project" value="InterPro"/>
</dbReference>
<dbReference type="CDD" id="cd00130">
    <property type="entry name" value="PAS"/>
    <property type="match status" value="1"/>
</dbReference>
<evidence type="ECO:0000256" key="7">
    <source>
        <dbReference type="ARBA" id="ARBA00022692"/>
    </source>
</evidence>
<dbReference type="EC" id="2.7.13.3" evidence="3"/>
<dbReference type="InterPro" id="IPR003594">
    <property type="entry name" value="HATPase_dom"/>
</dbReference>
<dbReference type="SUPFAM" id="SSF53850">
    <property type="entry name" value="Periplasmic binding protein-like II"/>
    <property type="match status" value="1"/>
</dbReference>
<evidence type="ECO:0000256" key="11">
    <source>
        <dbReference type="ARBA" id="ARBA00022989"/>
    </source>
</evidence>
<dbReference type="eggNOG" id="COG2202">
    <property type="taxonomic scope" value="Bacteria"/>
</dbReference>
<dbReference type="Gene3D" id="1.10.287.130">
    <property type="match status" value="1"/>
</dbReference>
<sequence length="1000" mass="111072">MCGKVFSCRQVRGIVSFGDGSTLRCVVFQNVKDIGIEVMGVKWICRLLIGCLLLPMLCGAWAGAVMLTAAERMYLEALGPITVAPDPDWVPFEHVDERGNFTGIAADLLDLVASRLGIEFSYVFPRDWDEALELSRSGQVLILPFLNQTPARQEWLLFTEPLLVDPNVFITREEHPYIVDATQLTGKVMVLPSGTSMEERVRRDFPNLEIMHVATENDVFSAVSRRDADLTLRSLTISAYTIRKEGLFNLKIAGQAPEHYTNRLRMGVLKSEPMLRDILDRAIATITHADREEIVNRHVNITIVQPVDYGFVLRVAAGLILLIALAMYWNMRLRRLNHSLQESERSKSLLISNLPGMVYRCRYDRTWTMEFVSEGCFELTGYRPEDLVENRVVSFDQLIDPADHEWIWQTWQRARALGQPARLEYSITTASGQTKWLFEQGDFVLNDSGDVVALEGLIIDVTERKLLEQEMLAARQQAEAANAVKSEFLANMSHEIRTPMNAVLGLIYLCLQTQLSAEQRDMLSRSYAAAESLLDILNDILDISKIEAGKLEVEQVEFPLAEVLDKVFNLLKFRVEEKGLKHSVTVDEEVPSTVIGDPMRLGQVLLNIAGNAVKFTEQGSVSLELFCEAGVDGDLVLRFVFRDTGIGMSHEQMENLFESFNQTDTTITRKYGGTGLGLAISRRLVHLMGGDIQVESEPGKGSTFTFSVRFRSVERHVPALKDVWDYDTRMTSPLLDSAGMEGSLEGVRVLLVEDNALNREVASGMLRGMGVEITLVCNGQEALAILDQQDYDVVLMDMRMPVMDGLSATRQIRRNPRWNAMPIIAMTANAMHSDVEACKAAGMNDHIAKPVSRKLLESALRKWTGRESALDATLGRPDGGVMDGAVALPGVDVADILDKLEIDMDTYREFLAFFADSQGSMVVNIRQAMEQGDVAEAGHLAHALKGSSAYLGFRALSAAAGALENALADTTSSDAHRALSEVVSVFGEMMRAIESCLASR</sequence>
<dbReference type="FunFam" id="1.10.287.130:FF:000002">
    <property type="entry name" value="Two-component osmosensing histidine kinase"/>
    <property type="match status" value="1"/>
</dbReference>
<dbReference type="SMART" id="SM00062">
    <property type="entry name" value="PBPb"/>
    <property type="match status" value="1"/>
</dbReference>
<dbReference type="Gene3D" id="3.40.190.10">
    <property type="entry name" value="Periplasmic binding protein-like II"/>
    <property type="match status" value="2"/>
</dbReference>
<dbReference type="CDD" id="cd00082">
    <property type="entry name" value="HisKA"/>
    <property type="match status" value="1"/>
</dbReference>
<evidence type="ECO:0000256" key="17">
    <source>
        <dbReference type="PROSITE-ProRule" id="PRU00169"/>
    </source>
</evidence>
<dbReference type="FunFam" id="3.30.565.10:FF:000010">
    <property type="entry name" value="Sensor histidine kinase RcsC"/>
    <property type="match status" value="1"/>
</dbReference>
<dbReference type="InterPro" id="IPR036890">
    <property type="entry name" value="HATPase_C_sf"/>
</dbReference>
<dbReference type="Proteomes" id="UP000002572">
    <property type="component" value="Chromosome"/>
</dbReference>
<dbReference type="STRING" id="653733.Selin_1052"/>
<evidence type="ECO:0000256" key="4">
    <source>
        <dbReference type="ARBA" id="ARBA00022475"/>
    </source>
</evidence>
<evidence type="ECO:0000256" key="6">
    <source>
        <dbReference type="ARBA" id="ARBA00022679"/>
    </source>
</evidence>
<feature type="domain" description="PAC" evidence="22">
    <location>
        <begin position="421"/>
        <end position="473"/>
    </location>
</feature>
<dbReference type="SUPFAM" id="SSF55874">
    <property type="entry name" value="ATPase domain of HSP90 chaperone/DNA topoisomerase II/histidine kinase"/>
    <property type="match status" value="1"/>
</dbReference>
<evidence type="ECO:0000256" key="3">
    <source>
        <dbReference type="ARBA" id="ARBA00012438"/>
    </source>
</evidence>
<dbReference type="InterPro" id="IPR013655">
    <property type="entry name" value="PAS_fold_3"/>
</dbReference>
<feature type="domain" description="HPt" evidence="23">
    <location>
        <begin position="903"/>
        <end position="1000"/>
    </location>
</feature>
<dbReference type="Pfam" id="PF00512">
    <property type="entry name" value="HisKA"/>
    <property type="match status" value="1"/>
</dbReference>
<dbReference type="PROSITE" id="PS50112">
    <property type="entry name" value="PAS"/>
    <property type="match status" value="1"/>
</dbReference>
<keyword evidence="13 18" id="KW-0472">Membrane</keyword>
<keyword evidence="4" id="KW-1003">Cell membrane</keyword>
<comment type="catalytic activity">
    <reaction evidence="1">
        <text>ATP + protein L-histidine = ADP + protein N-phospho-L-histidine.</text>
        <dbReference type="EC" id="2.7.13.3"/>
    </reaction>
</comment>
<dbReference type="SUPFAM" id="SSF47226">
    <property type="entry name" value="Histidine-containing phosphotransfer domain, HPT domain"/>
    <property type="match status" value="1"/>
</dbReference>
<dbReference type="Gene3D" id="3.30.450.20">
    <property type="entry name" value="PAS domain"/>
    <property type="match status" value="1"/>
</dbReference>
<dbReference type="CDD" id="cd17546">
    <property type="entry name" value="REC_hyHK_CKI1_RcsC-like"/>
    <property type="match status" value="1"/>
</dbReference>
<dbReference type="Gene3D" id="3.40.50.2300">
    <property type="match status" value="1"/>
</dbReference>
<dbReference type="SMART" id="SM00073">
    <property type="entry name" value="HPT"/>
    <property type="match status" value="1"/>
</dbReference>
<evidence type="ECO:0000256" key="9">
    <source>
        <dbReference type="ARBA" id="ARBA00022777"/>
    </source>
</evidence>
<dbReference type="eggNOG" id="COG2198">
    <property type="taxonomic scope" value="Bacteria"/>
</dbReference>
<evidence type="ECO:0000256" key="12">
    <source>
        <dbReference type="ARBA" id="ARBA00023012"/>
    </source>
</evidence>
<dbReference type="InParanoid" id="E6W3J4"/>
<dbReference type="PROSITE" id="PS50894">
    <property type="entry name" value="HPT"/>
    <property type="match status" value="1"/>
</dbReference>
<dbReference type="Gene3D" id="1.20.120.160">
    <property type="entry name" value="HPT domain"/>
    <property type="match status" value="1"/>
</dbReference>
<dbReference type="InterPro" id="IPR035965">
    <property type="entry name" value="PAS-like_dom_sf"/>
</dbReference>
<dbReference type="InterPro" id="IPR004358">
    <property type="entry name" value="Sig_transdc_His_kin-like_C"/>
</dbReference>